<organism evidence="2">
    <name type="scientific">Streptomyces sp. SID14436</name>
    <dbReference type="NCBI Taxonomy" id="2706070"/>
    <lineage>
        <taxon>Bacteria</taxon>
        <taxon>Bacillati</taxon>
        <taxon>Actinomycetota</taxon>
        <taxon>Actinomycetes</taxon>
        <taxon>Kitasatosporales</taxon>
        <taxon>Streptomycetaceae</taxon>
        <taxon>Streptomyces</taxon>
    </lineage>
</organism>
<name>A0A6G3QXQ9_9ACTN</name>
<dbReference type="InterPro" id="IPR038468">
    <property type="entry name" value="MmpS_C"/>
</dbReference>
<proteinExistence type="predicted"/>
<dbReference type="Gene3D" id="2.60.40.2880">
    <property type="entry name" value="MmpS1-5, C-terminal soluble domain"/>
    <property type="match status" value="1"/>
</dbReference>
<sequence>MKSVRRTCTTALVTAGVVLGLAACSGIGDEAAEKAAEKADDEVIREVDRQIDEVYEVTYEVTGEKADFIEFNAGGGDASDPEFETVDDPALPWRKTVKLRGIEAPTVLPVLVEPDAGSGRLTCRIVYRGRTLAEKSGAEDVSSAGCVAVSPITG</sequence>
<feature type="chain" id="PRO_5038776273" description="MmpS family membrane protein" evidence="1">
    <location>
        <begin position="23"/>
        <end position="154"/>
    </location>
</feature>
<protein>
    <recommendedName>
        <fullName evidence="3">MmpS family membrane protein</fullName>
    </recommendedName>
</protein>
<reference evidence="2" key="1">
    <citation type="submission" date="2020-01" db="EMBL/GenBank/DDBJ databases">
        <title>Insect and environment-associated Actinomycetes.</title>
        <authorList>
            <person name="Currrie C."/>
            <person name="Chevrette M."/>
            <person name="Carlson C."/>
            <person name="Stubbendieck R."/>
            <person name="Wendt-Pienkowski E."/>
        </authorList>
    </citation>
    <scope>NUCLEOTIDE SEQUENCE</scope>
    <source>
        <strain evidence="2">SID14436</strain>
    </source>
</reference>
<dbReference type="PROSITE" id="PS51257">
    <property type="entry name" value="PROKAR_LIPOPROTEIN"/>
    <property type="match status" value="1"/>
</dbReference>
<evidence type="ECO:0000313" key="2">
    <source>
        <dbReference type="EMBL" id="NEA87967.1"/>
    </source>
</evidence>
<evidence type="ECO:0000256" key="1">
    <source>
        <dbReference type="SAM" id="SignalP"/>
    </source>
</evidence>
<keyword evidence="1" id="KW-0732">Signal</keyword>
<gene>
    <name evidence="2" type="ORF">G3I53_18475</name>
</gene>
<accession>A0A6G3QXQ9</accession>
<dbReference type="AlphaFoldDB" id="A0A6G3QXQ9"/>
<dbReference type="EMBL" id="JAAGMD010000531">
    <property type="protein sequence ID" value="NEA87967.1"/>
    <property type="molecule type" value="Genomic_DNA"/>
</dbReference>
<evidence type="ECO:0008006" key="3">
    <source>
        <dbReference type="Google" id="ProtNLM"/>
    </source>
</evidence>
<comment type="caution">
    <text evidence="2">The sequence shown here is derived from an EMBL/GenBank/DDBJ whole genome shotgun (WGS) entry which is preliminary data.</text>
</comment>
<feature type="signal peptide" evidence="1">
    <location>
        <begin position="1"/>
        <end position="22"/>
    </location>
</feature>
<dbReference type="RefSeq" id="WP_164338610.1">
    <property type="nucleotide sequence ID" value="NZ_JAAGMD010000531.1"/>
</dbReference>